<sequence length="73" mass="8306">MSDELWKRIGPLLLCKQPRFRYPGRKPVPDRKVLCGILYVLHTGIQWEYLPTKMGFGSGNGRATLSTPATCER</sequence>
<protein>
    <submittedName>
        <fullName evidence="2">Transposase</fullName>
    </submittedName>
</protein>
<dbReference type="InterPro" id="IPR025161">
    <property type="entry name" value="IS402-like_dom"/>
</dbReference>
<keyword evidence="3" id="KW-1185">Reference proteome</keyword>
<evidence type="ECO:0000259" key="1">
    <source>
        <dbReference type="Pfam" id="PF13340"/>
    </source>
</evidence>
<organism evidence="2 3">
    <name type="scientific">Streptomyces caelestis</name>
    <dbReference type="NCBI Taxonomy" id="36816"/>
    <lineage>
        <taxon>Bacteria</taxon>
        <taxon>Bacillati</taxon>
        <taxon>Actinomycetota</taxon>
        <taxon>Actinomycetes</taxon>
        <taxon>Kitasatosporales</taxon>
        <taxon>Streptomycetaceae</taxon>
        <taxon>Streptomyces</taxon>
    </lineage>
</organism>
<evidence type="ECO:0000313" key="2">
    <source>
        <dbReference type="EMBL" id="MBB5799766.1"/>
    </source>
</evidence>
<dbReference type="AlphaFoldDB" id="A0A7W9LXI1"/>
<dbReference type="RefSeq" id="WP_401588966.1">
    <property type="nucleotide sequence ID" value="NZ_JBIVJI010000017.1"/>
</dbReference>
<dbReference type="Proteomes" id="UP000590647">
    <property type="component" value="Unassembled WGS sequence"/>
</dbReference>
<feature type="domain" description="Insertion element IS402-like" evidence="1">
    <location>
        <begin position="1"/>
        <end position="58"/>
    </location>
</feature>
<evidence type="ECO:0000313" key="3">
    <source>
        <dbReference type="Proteomes" id="UP000590647"/>
    </source>
</evidence>
<name>A0A7W9LXI1_9ACTN</name>
<dbReference type="Pfam" id="PF13340">
    <property type="entry name" value="DUF4096"/>
    <property type="match status" value="1"/>
</dbReference>
<accession>A0A7W9LXI1</accession>
<gene>
    <name evidence="2" type="ORF">HDA41_007730</name>
</gene>
<dbReference type="EMBL" id="JACHNE010000001">
    <property type="protein sequence ID" value="MBB5799766.1"/>
    <property type="molecule type" value="Genomic_DNA"/>
</dbReference>
<comment type="caution">
    <text evidence="2">The sequence shown here is derived from an EMBL/GenBank/DDBJ whole genome shotgun (WGS) entry which is preliminary data.</text>
</comment>
<reference evidence="2 3" key="1">
    <citation type="submission" date="2020-08" db="EMBL/GenBank/DDBJ databases">
        <title>Sequencing the genomes of 1000 actinobacteria strains.</title>
        <authorList>
            <person name="Klenk H.-P."/>
        </authorList>
    </citation>
    <scope>NUCLEOTIDE SEQUENCE [LARGE SCALE GENOMIC DNA]</scope>
    <source>
        <strain evidence="2 3">DSM 40084</strain>
    </source>
</reference>
<proteinExistence type="predicted"/>